<dbReference type="AlphaFoldDB" id="A0A9D1AJK7"/>
<feature type="compositionally biased region" description="Polar residues" evidence="1">
    <location>
        <begin position="61"/>
        <end position="72"/>
    </location>
</feature>
<feature type="region of interest" description="Disordered" evidence="1">
    <location>
        <begin position="50"/>
        <end position="145"/>
    </location>
</feature>
<sequence>MKGFGSGKRKKGWLLGGIAILLAAVVAVCFCCVRIETPQQRQQRLASQTGTGSVWSEELSESLTQPAGSQEDSSGAAAPATESGSSSSAGEETPQGQASSSGDVPGQTLASPGEAPQENPSVSSQQAASSAPSQPDSPQPDVPQTNTVTVSISCQTALNYAGDLGLSLPEDGMLLPATQWEFTGSATVWDAFQAVCNANGIEYRATSSWSGQYIRQIGGLRELACGSTSGWVYYLNGNFSSQGVSSQPIQDGDVIQIAYTVIPGDSVPS</sequence>
<evidence type="ECO:0000256" key="1">
    <source>
        <dbReference type="SAM" id="MobiDB-lite"/>
    </source>
</evidence>
<evidence type="ECO:0000313" key="3">
    <source>
        <dbReference type="EMBL" id="HIR40376.1"/>
    </source>
</evidence>
<dbReference type="InterPro" id="IPR027954">
    <property type="entry name" value="Transcobalamin-like_C"/>
</dbReference>
<evidence type="ECO:0000259" key="2">
    <source>
        <dbReference type="Pfam" id="PF14478"/>
    </source>
</evidence>
<accession>A0A9D1AJK7</accession>
<reference evidence="3" key="2">
    <citation type="journal article" date="2021" name="PeerJ">
        <title>Extensive microbial diversity within the chicken gut microbiome revealed by metagenomics and culture.</title>
        <authorList>
            <person name="Gilroy R."/>
            <person name="Ravi A."/>
            <person name="Getino M."/>
            <person name="Pursley I."/>
            <person name="Horton D.L."/>
            <person name="Alikhan N.F."/>
            <person name="Baker D."/>
            <person name="Gharbi K."/>
            <person name="Hall N."/>
            <person name="Watson M."/>
            <person name="Adriaenssens E.M."/>
            <person name="Foster-Nyarko E."/>
            <person name="Jarju S."/>
            <person name="Secka A."/>
            <person name="Antonio M."/>
            <person name="Oren A."/>
            <person name="Chaudhuri R.R."/>
            <person name="La Ragione R."/>
            <person name="Hildebrand F."/>
            <person name="Pallen M.J."/>
        </authorList>
    </citation>
    <scope>NUCLEOTIDE SEQUENCE</scope>
    <source>
        <strain evidence="3">CHK184-25365</strain>
    </source>
</reference>
<organism evidence="3 4">
    <name type="scientific">Candidatus Egerieicola pullicola</name>
    <dbReference type="NCBI Taxonomy" id="2840775"/>
    <lineage>
        <taxon>Bacteria</taxon>
        <taxon>Bacillati</taxon>
        <taxon>Bacillota</taxon>
        <taxon>Clostridia</taxon>
        <taxon>Eubacteriales</taxon>
        <taxon>Oscillospiraceae</taxon>
        <taxon>Oscillospiraceae incertae sedis</taxon>
        <taxon>Candidatus Egerieicola</taxon>
    </lineage>
</organism>
<dbReference type="EMBL" id="DVGY01000022">
    <property type="protein sequence ID" value="HIR40376.1"/>
    <property type="molecule type" value="Genomic_DNA"/>
</dbReference>
<dbReference type="Pfam" id="PF14478">
    <property type="entry name" value="DUF4430"/>
    <property type="match status" value="1"/>
</dbReference>
<protein>
    <submittedName>
        <fullName evidence="3">DUF4430 domain-containing protein</fullName>
    </submittedName>
</protein>
<feature type="domain" description="Transcobalamin-like C-terminal" evidence="2">
    <location>
        <begin position="186"/>
        <end position="260"/>
    </location>
</feature>
<evidence type="ECO:0000313" key="4">
    <source>
        <dbReference type="Proteomes" id="UP000886749"/>
    </source>
</evidence>
<dbReference type="Proteomes" id="UP000886749">
    <property type="component" value="Unassembled WGS sequence"/>
</dbReference>
<comment type="caution">
    <text evidence="3">The sequence shown here is derived from an EMBL/GenBank/DDBJ whole genome shotgun (WGS) entry which is preliminary data.</text>
</comment>
<feature type="compositionally biased region" description="Low complexity" evidence="1">
    <location>
        <begin position="73"/>
        <end position="94"/>
    </location>
</feature>
<feature type="compositionally biased region" description="Low complexity" evidence="1">
    <location>
        <begin position="120"/>
        <end position="134"/>
    </location>
</feature>
<name>A0A9D1AJK7_9FIRM</name>
<reference evidence="3" key="1">
    <citation type="submission" date="2020-10" db="EMBL/GenBank/DDBJ databases">
        <authorList>
            <person name="Gilroy R."/>
        </authorList>
    </citation>
    <scope>NUCLEOTIDE SEQUENCE</scope>
    <source>
        <strain evidence="3">CHK184-25365</strain>
    </source>
</reference>
<proteinExistence type="predicted"/>
<gene>
    <name evidence="3" type="ORF">IAB36_00900</name>
</gene>
<dbReference type="Gene3D" id="2.170.130.30">
    <property type="match status" value="1"/>
</dbReference>